<evidence type="ECO:0000313" key="3">
    <source>
        <dbReference type="Proteomes" id="UP000214646"/>
    </source>
</evidence>
<evidence type="ECO:0000313" key="2">
    <source>
        <dbReference type="EMBL" id="OWK46882.1"/>
    </source>
</evidence>
<reference evidence="3" key="1">
    <citation type="submission" date="2017-06" db="EMBL/GenBank/DDBJ databases">
        <title>Genome analysis of Fimbriiglobus ruber SP5, the first member of the order Planctomycetales with confirmed chitinolytic capability.</title>
        <authorList>
            <person name="Ravin N.V."/>
            <person name="Rakitin A.L."/>
            <person name="Ivanova A.A."/>
            <person name="Beletsky A.V."/>
            <person name="Kulichevskaya I.S."/>
            <person name="Mardanov A.V."/>
            <person name="Dedysh S.N."/>
        </authorList>
    </citation>
    <scope>NUCLEOTIDE SEQUENCE [LARGE SCALE GENOMIC DNA]</scope>
    <source>
        <strain evidence="3">SP5</strain>
    </source>
</reference>
<dbReference type="AlphaFoldDB" id="A0A225E009"/>
<keyword evidence="3" id="KW-1185">Reference proteome</keyword>
<dbReference type="OrthoDB" id="9777090at2"/>
<sequence>MKWLENRLVFQPTTAETLWNPPPDNRIQDVWLTSRDGNKIHAWFLPHDGKSPDSRGAVLVSHGNGGNLSDGGDFLLHLAATLDRAVLIYDYPGYGRSSGSPSEEGCYAAADAAYDWLTGEQKFPPNRIVLYGGSLGGGVAVDLASRRDHAALVLVCTFTSLPAAAKVHHPWLPCHTLMSNRFDSLSKIGQCRRPVFMTHGTLDDIVPFDQGQQLFAAANEPKQFVPLEGLYHNVTLDTPVLVQLRKFLDEK</sequence>
<protein>
    <recommendedName>
        <fullName evidence="1">AB hydrolase-1 domain-containing protein</fullName>
    </recommendedName>
</protein>
<dbReference type="SUPFAM" id="SSF53474">
    <property type="entry name" value="alpha/beta-Hydrolases"/>
    <property type="match status" value="1"/>
</dbReference>
<dbReference type="PANTHER" id="PTHR12277">
    <property type="entry name" value="ALPHA/BETA HYDROLASE DOMAIN-CONTAINING PROTEIN"/>
    <property type="match status" value="1"/>
</dbReference>
<dbReference type="InterPro" id="IPR029058">
    <property type="entry name" value="AB_hydrolase_fold"/>
</dbReference>
<comment type="caution">
    <text evidence="2">The sequence shown here is derived from an EMBL/GenBank/DDBJ whole genome shotgun (WGS) entry which is preliminary data.</text>
</comment>
<dbReference type="Gene3D" id="3.40.50.1820">
    <property type="entry name" value="alpha/beta hydrolase"/>
    <property type="match status" value="1"/>
</dbReference>
<dbReference type="InterPro" id="IPR000073">
    <property type="entry name" value="AB_hydrolase_1"/>
</dbReference>
<dbReference type="Pfam" id="PF00561">
    <property type="entry name" value="Abhydrolase_1"/>
    <property type="match status" value="1"/>
</dbReference>
<evidence type="ECO:0000259" key="1">
    <source>
        <dbReference type="Pfam" id="PF00561"/>
    </source>
</evidence>
<accession>A0A225E009</accession>
<dbReference type="RefSeq" id="WP_161967162.1">
    <property type="nucleotide sequence ID" value="NZ_NIDE01000001.1"/>
</dbReference>
<dbReference type="Proteomes" id="UP000214646">
    <property type="component" value="Unassembled WGS sequence"/>
</dbReference>
<organism evidence="2 3">
    <name type="scientific">Fimbriiglobus ruber</name>
    <dbReference type="NCBI Taxonomy" id="1908690"/>
    <lineage>
        <taxon>Bacteria</taxon>
        <taxon>Pseudomonadati</taxon>
        <taxon>Planctomycetota</taxon>
        <taxon>Planctomycetia</taxon>
        <taxon>Gemmatales</taxon>
        <taxon>Gemmataceae</taxon>
        <taxon>Fimbriiglobus</taxon>
    </lineage>
</organism>
<feature type="domain" description="AB hydrolase-1" evidence="1">
    <location>
        <begin position="57"/>
        <end position="163"/>
    </location>
</feature>
<gene>
    <name evidence="2" type="ORF">FRUB_00581</name>
</gene>
<dbReference type="EMBL" id="NIDE01000001">
    <property type="protein sequence ID" value="OWK46882.1"/>
    <property type="molecule type" value="Genomic_DNA"/>
</dbReference>
<proteinExistence type="predicted"/>
<name>A0A225E009_9BACT</name>